<feature type="chain" id="PRO_5021723357" evidence="1">
    <location>
        <begin position="29"/>
        <end position="214"/>
    </location>
</feature>
<dbReference type="Pfam" id="PF12867">
    <property type="entry name" value="DinB_2"/>
    <property type="match status" value="1"/>
</dbReference>
<keyword evidence="1" id="KW-0732">Signal</keyword>
<gene>
    <name evidence="3" type="ORF">Spa11_07450</name>
</gene>
<feature type="signal peptide" evidence="1">
    <location>
        <begin position="1"/>
        <end position="28"/>
    </location>
</feature>
<evidence type="ECO:0000259" key="2">
    <source>
        <dbReference type="Pfam" id="PF12867"/>
    </source>
</evidence>
<evidence type="ECO:0000313" key="3">
    <source>
        <dbReference type="EMBL" id="QDV72566.1"/>
    </source>
</evidence>
<dbReference type="RefSeq" id="WP_145108003.1">
    <property type="nucleotide sequence ID" value="NZ_CP036349.1"/>
</dbReference>
<dbReference type="Proteomes" id="UP000316426">
    <property type="component" value="Chromosome"/>
</dbReference>
<sequence precursor="true">MRSAAWLMLLVVIVVTFLTCATPSGAQAPVVEGTVAERTAELELPTPPEDKAEWKPTGELAELLKKMQEASKSSREVFEPLSAAQMNWRPSDGSHTPRWNAEHLAATHLGFFSQAYATLDPEHHKAIRINPKQMPDDYVAAHLDWTGAEEAEQMKRIDDYVSGHAYLLDGHDLDKPVGQGRMTLRKLLEIVAVHYDQHTGNVKKKFELADWPAE</sequence>
<protein>
    <submittedName>
        <fullName evidence="3">DinB superfamily protein</fullName>
    </submittedName>
</protein>
<accession>A0A518K442</accession>
<evidence type="ECO:0000256" key="1">
    <source>
        <dbReference type="SAM" id="SignalP"/>
    </source>
</evidence>
<proteinExistence type="predicted"/>
<dbReference type="SUPFAM" id="SSF109854">
    <property type="entry name" value="DinB/YfiT-like putative metalloenzymes"/>
    <property type="match status" value="1"/>
</dbReference>
<dbReference type="Gene3D" id="1.20.120.450">
    <property type="entry name" value="dinb family like domain"/>
    <property type="match status" value="1"/>
</dbReference>
<dbReference type="InterPro" id="IPR024775">
    <property type="entry name" value="DinB-like"/>
</dbReference>
<dbReference type="KEGG" id="bmei:Spa11_07450"/>
<name>A0A518K442_9BACT</name>
<organism evidence="3 4">
    <name type="scientific">Botrimarina mediterranea</name>
    <dbReference type="NCBI Taxonomy" id="2528022"/>
    <lineage>
        <taxon>Bacteria</taxon>
        <taxon>Pseudomonadati</taxon>
        <taxon>Planctomycetota</taxon>
        <taxon>Planctomycetia</taxon>
        <taxon>Pirellulales</taxon>
        <taxon>Lacipirellulaceae</taxon>
        <taxon>Botrimarina</taxon>
    </lineage>
</organism>
<dbReference type="EMBL" id="CP036349">
    <property type="protein sequence ID" value="QDV72566.1"/>
    <property type="molecule type" value="Genomic_DNA"/>
</dbReference>
<dbReference type="InterPro" id="IPR034660">
    <property type="entry name" value="DinB/YfiT-like"/>
</dbReference>
<feature type="domain" description="DinB-like" evidence="2">
    <location>
        <begin position="72"/>
        <end position="200"/>
    </location>
</feature>
<evidence type="ECO:0000313" key="4">
    <source>
        <dbReference type="Proteomes" id="UP000316426"/>
    </source>
</evidence>
<reference evidence="3 4" key="1">
    <citation type="submission" date="2019-02" db="EMBL/GenBank/DDBJ databases">
        <title>Deep-cultivation of Planctomycetes and their phenomic and genomic characterization uncovers novel biology.</title>
        <authorList>
            <person name="Wiegand S."/>
            <person name="Jogler M."/>
            <person name="Boedeker C."/>
            <person name="Pinto D."/>
            <person name="Vollmers J."/>
            <person name="Rivas-Marin E."/>
            <person name="Kohn T."/>
            <person name="Peeters S.H."/>
            <person name="Heuer A."/>
            <person name="Rast P."/>
            <person name="Oberbeckmann S."/>
            <person name="Bunk B."/>
            <person name="Jeske O."/>
            <person name="Meyerdierks A."/>
            <person name="Storesund J.E."/>
            <person name="Kallscheuer N."/>
            <person name="Luecker S."/>
            <person name="Lage O.M."/>
            <person name="Pohl T."/>
            <person name="Merkel B.J."/>
            <person name="Hornburger P."/>
            <person name="Mueller R.-W."/>
            <person name="Bruemmer F."/>
            <person name="Labrenz M."/>
            <person name="Spormann A.M."/>
            <person name="Op den Camp H."/>
            <person name="Overmann J."/>
            <person name="Amann R."/>
            <person name="Jetten M.S.M."/>
            <person name="Mascher T."/>
            <person name="Medema M.H."/>
            <person name="Devos D.P."/>
            <person name="Kaster A.-K."/>
            <person name="Ovreas L."/>
            <person name="Rohde M."/>
            <person name="Galperin M.Y."/>
            <person name="Jogler C."/>
        </authorList>
    </citation>
    <scope>NUCLEOTIDE SEQUENCE [LARGE SCALE GENOMIC DNA]</scope>
    <source>
        <strain evidence="3 4">Spa11</strain>
    </source>
</reference>
<dbReference type="AlphaFoldDB" id="A0A518K442"/>
<keyword evidence="4" id="KW-1185">Reference proteome</keyword>